<dbReference type="STRING" id="228959.SAMN05421797_10395"/>
<keyword evidence="9" id="KW-0472">Membrane</keyword>
<dbReference type="Pfam" id="PF13181">
    <property type="entry name" value="TPR_8"/>
    <property type="match status" value="1"/>
</dbReference>
<dbReference type="PANTHER" id="PTHR41523">
    <property type="entry name" value="TWO-COMPONENT SYSTEM SENSOR PROTEIN"/>
    <property type="match status" value="1"/>
</dbReference>
<sequence length="656" mass="75743">MKKPFILRLYCTLILSVFTCLVIAQDSVVAQNEDYYRQFQDLENGELRSFFFFNTPNRYNQNSPYDWLDTVKVYLNSSEKTKDSVSIRNYQLIESQIYFDLGNYEKSLAIARNLYNNLQNLDVESKSTILRILDNNYAMLELYDKQIEIRRVKRELGLTNNVAFYDIYASLGQYRKAMRDYMTEEKKELKDDDYYGQAIYNNTIGNYLRLDKSTPTALSYFKKAEGLIKVFLSDVTNQQTDKEIADGRILNGLIIGNIGKCHVQLGEYEKAIPFLEESREVIKKYNKSKFSSDIIENTLALAECYLKLDNYAKATDYLSDDLNPIKSDNILKRNRIYADYYFKTGDFKNSTLYLKKNIRIRDSIDALASNIKNQQLTSVVTQDLENSKKTMEQQKAQLEESRKDIKARDDKISLVFVSLIFTLIGFAGLVYAYLKSIKNQRLIAEQKYIIENSLVEKDSLLKEIHHRVKNNLQMVSSLLSLQTKNTRSKAAIAALEEGKSRVKAMALIHQKLYQNDDLSVIEMQGYIESLINSIQSVYKKGGHNINITIDAEGVELDIDRAIPFGLILNELVSNSFKYAFPNDDSDGKIYIHLRKIADKEGFFEYTDNGIGLPEDSEERANSSMGIRLMSRLANQLQTSLNTDRTQSGVRFWFNFK</sequence>
<evidence type="ECO:0000256" key="3">
    <source>
        <dbReference type="ARBA" id="ARBA00022553"/>
    </source>
</evidence>
<organism evidence="12 13">
    <name type="scientific">Maribacter ulvicola</name>
    <dbReference type="NCBI Taxonomy" id="228959"/>
    <lineage>
        <taxon>Bacteria</taxon>
        <taxon>Pseudomonadati</taxon>
        <taxon>Bacteroidota</taxon>
        <taxon>Flavobacteriia</taxon>
        <taxon>Flavobacteriales</taxon>
        <taxon>Flavobacteriaceae</taxon>
        <taxon>Maribacter</taxon>
    </lineage>
</organism>
<dbReference type="InterPro" id="IPR003594">
    <property type="entry name" value="HATPase_dom"/>
</dbReference>
<feature type="signal peptide" evidence="10">
    <location>
        <begin position="1"/>
        <end position="24"/>
    </location>
</feature>
<proteinExistence type="predicted"/>
<feature type="coiled-coil region" evidence="8">
    <location>
        <begin position="381"/>
        <end position="411"/>
    </location>
</feature>
<evidence type="ECO:0000256" key="8">
    <source>
        <dbReference type="SAM" id="Coils"/>
    </source>
</evidence>
<comment type="catalytic activity">
    <reaction evidence="1">
        <text>ATP + protein L-histidine = ADP + protein N-phospho-L-histidine.</text>
        <dbReference type="EC" id="2.7.13.3"/>
    </reaction>
</comment>
<evidence type="ECO:0000256" key="6">
    <source>
        <dbReference type="ARBA" id="ARBA00022777"/>
    </source>
</evidence>
<evidence type="ECO:0000256" key="5">
    <source>
        <dbReference type="ARBA" id="ARBA00022741"/>
    </source>
</evidence>
<dbReference type="AlphaFoldDB" id="A0A1N6VEH6"/>
<dbReference type="Pfam" id="PF02518">
    <property type="entry name" value="HATPase_c"/>
    <property type="match status" value="1"/>
</dbReference>
<dbReference type="SUPFAM" id="SSF48452">
    <property type="entry name" value="TPR-like"/>
    <property type="match status" value="1"/>
</dbReference>
<dbReference type="OrthoDB" id="9767435at2"/>
<evidence type="ECO:0000313" key="13">
    <source>
        <dbReference type="Proteomes" id="UP000186953"/>
    </source>
</evidence>
<dbReference type="Gene3D" id="1.25.40.10">
    <property type="entry name" value="Tetratricopeptide repeat domain"/>
    <property type="match status" value="1"/>
</dbReference>
<dbReference type="InterPro" id="IPR011495">
    <property type="entry name" value="Sig_transdc_His_kin_sub2_dim/P"/>
</dbReference>
<evidence type="ECO:0000256" key="9">
    <source>
        <dbReference type="SAM" id="Phobius"/>
    </source>
</evidence>
<dbReference type="EC" id="2.7.13.3" evidence="2"/>
<dbReference type="Gene3D" id="3.30.565.10">
    <property type="entry name" value="Histidine kinase-like ATPase, C-terminal domain"/>
    <property type="match status" value="1"/>
</dbReference>
<keyword evidence="13" id="KW-1185">Reference proteome</keyword>
<dbReference type="GO" id="GO:0005524">
    <property type="term" value="F:ATP binding"/>
    <property type="evidence" value="ECO:0007669"/>
    <property type="project" value="UniProtKB-KW"/>
</dbReference>
<protein>
    <recommendedName>
        <fullName evidence="2">histidine kinase</fullName>
        <ecNumber evidence="2">2.7.13.3</ecNumber>
    </recommendedName>
</protein>
<keyword evidence="8" id="KW-0175">Coiled coil</keyword>
<dbReference type="Pfam" id="PF07568">
    <property type="entry name" value="HisKA_2"/>
    <property type="match status" value="1"/>
</dbReference>
<dbReference type="InterPro" id="IPR036890">
    <property type="entry name" value="HATPase_C_sf"/>
</dbReference>
<keyword evidence="9" id="KW-1133">Transmembrane helix</keyword>
<evidence type="ECO:0000259" key="11">
    <source>
        <dbReference type="SMART" id="SM00387"/>
    </source>
</evidence>
<evidence type="ECO:0000256" key="1">
    <source>
        <dbReference type="ARBA" id="ARBA00000085"/>
    </source>
</evidence>
<keyword evidence="3" id="KW-0597">Phosphoprotein</keyword>
<dbReference type="GO" id="GO:0004673">
    <property type="term" value="F:protein histidine kinase activity"/>
    <property type="evidence" value="ECO:0007669"/>
    <property type="project" value="UniProtKB-EC"/>
</dbReference>
<keyword evidence="6 12" id="KW-0418">Kinase</keyword>
<evidence type="ECO:0000313" key="12">
    <source>
        <dbReference type="EMBL" id="SIQ76139.1"/>
    </source>
</evidence>
<name>A0A1N6VEH6_9FLAO</name>
<keyword evidence="10" id="KW-0732">Signal</keyword>
<dbReference type="PANTHER" id="PTHR41523:SF8">
    <property type="entry name" value="ETHYLENE RESPONSE SENSOR PROTEIN"/>
    <property type="match status" value="1"/>
</dbReference>
<gene>
    <name evidence="12" type="ORF">SAMN05421797_10395</name>
</gene>
<dbReference type="SMART" id="SM00387">
    <property type="entry name" value="HATPase_c"/>
    <property type="match status" value="1"/>
</dbReference>
<evidence type="ECO:0000256" key="4">
    <source>
        <dbReference type="ARBA" id="ARBA00022679"/>
    </source>
</evidence>
<evidence type="ECO:0000256" key="2">
    <source>
        <dbReference type="ARBA" id="ARBA00012438"/>
    </source>
</evidence>
<accession>A0A1N6VEH6</accession>
<reference evidence="13" key="1">
    <citation type="submission" date="2017-01" db="EMBL/GenBank/DDBJ databases">
        <authorList>
            <person name="Varghese N."/>
            <person name="Submissions S."/>
        </authorList>
    </citation>
    <scope>NUCLEOTIDE SEQUENCE [LARGE SCALE GENOMIC DNA]</scope>
    <source>
        <strain evidence="13">DSM 15366</strain>
    </source>
</reference>
<dbReference type="Gene3D" id="3.30.450.20">
    <property type="entry name" value="PAS domain"/>
    <property type="match status" value="1"/>
</dbReference>
<dbReference type="SUPFAM" id="SSF55874">
    <property type="entry name" value="ATPase domain of HSP90 chaperone/DNA topoisomerase II/histidine kinase"/>
    <property type="match status" value="1"/>
</dbReference>
<feature type="domain" description="Histidine kinase/HSP90-like ATPase" evidence="11">
    <location>
        <begin position="559"/>
        <end position="655"/>
    </location>
</feature>
<evidence type="ECO:0000256" key="7">
    <source>
        <dbReference type="ARBA" id="ARBA00022840"/>
    </source>
</evidence>
<dbReference type="InterPro" id="IPR019734">
    <property type="entry name" value="TPR_rpt"/>
</dbReference>
<dbReference type="Proteomes" id="UP000186953">
    <property type="component" value="Unassembled WGS sequence"/>
</dbReference>
<evidence type="ECO:0000256" key="10">
    <source>
        <dbReference type="SAM" id="SignalP"/>
    </source>
</evidence>
<dbReference type="InterPro" id="IPR011990">
    <property type="entry name" value="TPR-like_helical_dom_sf"/>
</dbReference>
<dbReference type="EMBL" id="FTMA01000003">
    <property type="protein sequence ID" value="SIQ76139.1"/>
    <property type="molecule type" value="Genomic_DNA"/>
</dbReference>
<feature type="chain" id="PRO_5012161770" description="histidine kinase" evidence="10">
    <location>
        <begin position="25"/>
        <end position="656"/>
    </location>
</feature>
<keyword evidence="5" id="KW-0547">Nucleotide-binding</keyword>
<keyword evidence="4" id="KW-0808">Transferase</keyword>
<keyword evidence="9" id="KW-0812">Transmembrane</keyword>
<feature type="transmembrane region" description="Helical" evidence="9">
    <location>
        <begin position="412"/>
        <end position="434"/>
    </location>
</feature>
<keyword evidence="7" id="KW-0067">ATP-binding</keyword>